<dbReference type="SUPFAM" id="SSF69065">
    <property type="entry name" value="RNase III domain-like"/>
    <property type="match status" value="1"/>
</dbReference>
<dbReference type="InterPro" id="IPR011907">
    <property type="entry name" value="RNase_III"/>
</dbReference>
<dbReference type="PROSITE" id="PS00517">
    <property type="entry name" value="RNASE_3_1"/>
    <property type="match status" value="1"/>
</dbReference>
<dbReference type="PROSITE" id="PS50142">
    <property type="entry name" value="RNASE_3_2"/>
    <property type="match status" value="1"/>
</dbReference>
<evidence type="ECO:0000256" key="5">
    <source>
        <dbReference type="ARBA" id="ARBA00022842"/>
    </source>
</evidence>
<organism evidence="7">
    <name type="scientific">viral metagenome</name>
    <dbReference type="NCBI Taxonomy" id="1070528"/>
    <lineage>
        <taxon>unclassified sequences</taxon>
        <taxon>metagenomes</taxon>
        <taxon>organismal metagenomes</taxon>
    </lineage>
</organism>
<sequence length="346" mass="40105">MTDIKLAHDDDIIKTEEGLIFNPFNPLNIKITLDDVKCILSKYGIPQTVNNMALYDRAFVHRSYTKRPNFENIAQNITIVDRPPDCMPLSSKSNERLEFLGDGILELVTKYYLYRRFPKENEGFMTEKKIAIVKNEAIGKIALEMGLHKWLIISKHAEEKKIRTNLKKLGCLFESFLGALFLDFNKIKVTDQDGWFQSMFVTGPGFQMAQKFVENIFEKHIDWISLITNDDNYKNILQVKIQKEFKVTPHYLEIEHDADLGYRMGVYLCLGQPIHSVTHDDSVHISYFKTFKSIHDYVAENNKIFLFMGEGQHKIKRKAEQIACNEAIKIIEENNGNIDITEIGEE</sequence>
<keyword evidence="5" id="KW-0460">Magnesium</keyword>
<evidence type="ECO:0000256" key="1">
    <source>
        <dbReference type="ARBA" id="ARBA00022722"/>
    </source>
</evidence>
<dbReference type="GO" id="GO:0004525">
    <property type="term" value="F:ribonuclease III activity"/>
    <property type="evidence" value="ECO:0007669"/>
    <property type="project" value="InterPro"/>
</dbReference>
<dbReference type="Gene3D" id="1.10.1520.10">
    <property type="entry name" value="Ribonuclease III domain"/>
    <property type="match status" value="1"/>
</dbReference>
<keyword evidence="4" id="KW-0378">Hydrolase</keyword>
<keyword evidence="2" id="KW-0479">Metal-binding</keyword>
<dbReference type="PANTHER" id="PTHR14950">
    <property type="entry name" value="DICER-RELATED"/>
    <property type="match status" value="1"/>
</dbReference>
<evidence type="ECO:0000256" key="4">
    <source>
        <dbReference type="ARBA" id="ARBA00022801"/>
    </source>
</evidence>
<dbReference type="AlphaFoldDB" id="A0A6C0DAV8"/>
<reference evidence="7" key="1">
    <citation type="journal article" date="2020" name="Nature">
        <title>Giant virus diversity and host interactions through global metagenomics.</title>
        <authorList>
            <person name="Schulz F."/>
            <person name="Roux S."/>
            <person name="Paez-Espino D."/>
            <person name="Jungbluth S."/>
            <person name="Walsh D.A."/>
            <person name="Denef V.J."/>
            <person name="McMahon K.D."/>
            <person name="Konstantinidis K.T."/>
            <person name="Eloe-Fadrosh E.A."/>
            <person name="Kyrpides N.C."/>
            <person name="Woyke T."/>
        </authorList>
    </citation>
    <scope>NUCLEOTIDE SEQUENCE</scope>
    <source>
        <strain evidence="7">GVMAG-M-3300023174-130</strain>
    </source>
</reference>
<dbReference type="SMART" id="SM00535">
    <property type="entry name" value="RIBOc"/>
    <property type="match status" value="1"/>
</dbReference>
<dbReference type="EMBL" id="MN739550">
    <property type="protein sequence ID" value="QHT12765.1"/>
    <property type="molecule type" value="Genomic_DNA"/>
</dbReference>
<keyword evidence="1" id="KW-0540">Nuclease</keyword>
<dbReference type="InterPro" id="IPR036389">
    <property type="entry name" value="RNase_III_sf"/>
</dbReference>
<accession>A0A6C0DAV8</accession>
<feature type="domain" description="RNase III" evidence="6">
    <location>
        <begin position="36"/>
        <end position="185"/>
    </location>
</feature>
<evidence type="ECO:0000259" key="6">
    <source>
        <dbReference type="PROSITE" id="PS50142"/>
    </source>
</evidence>
<dbReference type="GO" id="GO:0003723">
    <property type="term" value="F:RNA binding"/>
    <property type="evidence" value="ECO:0007669"/>
    <property type="project" value="InterPro"/>
</dbReference>
<name>A0A6C0DAV8_9ZZZZ</name>
<evidence type="ECO:0000313" key="7">
    <source>
        <dbReference type="EMBL" id="QHT12765.1"/>
    </source>
</evidence>
<dbReference type="InterPro" id="IPR000999">
    <property type="entry name" value="RNase_III_dom"/>
</dbReference>
<protein>
    <recommendedName>
        <fullName evidence="6">RNase III domain-containing protein</fullName>
    </recommendedName>
</protein>
<dbReference type="Pfam" id="PF00636">
    <property type="entry name" value="Ribonuclease_3"/>
    <property type="match status" value="1"/>
</dbReference>
<dbReference type="HAMAP" id="MF_00104">
    <property type="entry name" value="RNase_III"/>
    <property type="match status" value="1"/>
</dbReference>
<proteinExistence type="inferred from homology"/>
<keyword evidence="3" id="KW-0255">Endonuclease</keyword>
<dbReference type="PANTHER" id="PTHR14950:SF37">
    <property type="entry name" value="ENDORIBONUCLEASE DICER"/>
    <property type="match status" value="1"/>
</dbReference>
<evidence type="ECO:0000256" key="3">
    <source>
        <dbReference type="ARBA" id="ARBA00022759"/>
    </source>
</evidence>
<evidence type="ECO:0000256" key="2">
    <source>
        <dbReference type="ARBA" id="ARBA00022723"/>
    </source>
</evidence>
<dbReference type="GO" id="GO:0046872">
    <property type="term" value="F:metal ion binding"/>
    <property type="evidence" value="ECO:0007669"/>
    <property type="project" value="UniProtKB-KW"/>
</dbReference>
<dbReference type="CDD" id="cd00593">
    <property type="entry name" value="RIBOc"/>
    <property type="match status" value="1"/>
</dbReference>
<dbReference type="GO" id="GO:0006364">
    <property type="term" value="P:rRNA processing"/>
    <property type="evidence" value="ECO:0007669"/>
    <property type="project" value="InterPro"/>
</dbReference>